<dbReference type="SUPFAM" id="SSF54427">
    <property type="entry name" value="NTF2-like"/>
    <property type="match status" value="1"/>
</dbReference>
<proteinExistence type="predicted"/>
<protein>
    <submittedName>
        <fullName evidence="1">Ester cyclase</fullName>
    </submittedName>
</protein>
<keyword evidence="2" id="KW-1185">Reference proteome</keyword>
<accession>A0ABT8J3G2</accession>
<evidence type="ECO:0000313" key="1">
    <source>
        <dbReference type="EMBL" id="MDN4599176.1"/>
    </source>
</evidence>
<dbReference type="Proteomes" id="UP001174210">
    <property type="component" value="Unassembled WGS sequence"/>
</dbReference>
<gene>
    <name evidence="1" type="ORF">P5G59_18640</name>
</gene>
<dbReference type="EMBL" id="JAROCB010000005">
    <property type="protein sequence ID" value="MDN4599176.1"/>
    <property type="molecule type" value="Genomic_DNA"/>
</dbReference>
<comment type="caution">
    <text evidence="1">The sequence shown here is derived from an EMBL/GenBank/DDBJ whole genome shotgun (WGS) entry which is preliminary data.</text>
</comment>
<dbReference type="Pfam" id="PF07366">
    <property type="entry name" value="SnoaL"/>
    <property type="match status" value="1"/>
</dbReference>
<dbReference type="PANTHER" id="PTHR38436">
    <property type="entry name" value="POLYKETIDE CYCLASE SNOAL-LIKE DOMAIN"/>
    <property type="match status" value="1"/>
</dbReference>
<dbReference type="InterPro" id="IPR009959">
    <property type="entry name" value="Cyclase_SnoaL-like"/>
</dbReference>
<dbReference type="PANTHER" id="PTHR38436:SF1">
    <property type="entry name" value="ESTER CYCLASE"/>
    <property type="match status" value="1"/>
</dbReference>
<organism evidence="1 2">
    <name type="scientific">Leifsonia virtsii</name>
    <dbReference type="NCBI Taxonomy" id="3035915"/>
    <lineage>
        <taxon>Bacteria</taxon>
        <taxon>Bacillati</taxon>
        <taxon>Actinomycetota</taxon>
        <taxon>Actinomycetes</taxon>
        <taxon>Micrococcales</taxon>
        <taxon>Microbacteriaceae</taxon>
        <taxon>Leifsonia</taxon>
    </lineage>
</organism>
<reference evidence="1" key="1">
    <citation type="submission" date="2023-03" db="EMBL/GenBank/DDBJ databases">
        <title>MT1 and MT2 Draft Genomes of Novel Species.</title>
        <authorList>
            <person name="Venkateswaran K."/>
        </authorList>
    </citation>
    <scope>NUCLEOTIDE SEQUENCE</scope>
    <source>
        <strain evidence="1">F6_8S_P_1A</strain>
    </source>
</reference>
<evidence type="ECO:0000313" key="2">
    <source>
        <dbReference type="Proteomes" id="UP001174210"/>
    </source>
</evidence>
<dbReference type="Gene3D" id="3.10.450.50">
    <property type="match status" value="1"/>
</dbReference>
<dbReference type="InterPro" id="IPR032710">
    <property type="entry name" value="NTF2-like_dom_sf"/>
</dbReference>
<sequence>MSGNTAGSPALRIMERMLVEGFASGRTEVVDELCSPELVEHQFGLAGNGAEAIAKIKKGMTDVHTAMPDLSFSIGDWVESGDTIWVRAEGTATNTGPFLGPPSGLPVRFTVLDIARIVNGRIVEHWGVPDRFEILVRTGRLPVPAAQAGAGRA</sequence>
<dbReference type="RefSeq" id="WP_301220522.1">
    <property type="nucleotide sequence ID" value="NZ_JAROCB010000005.1"/>
</dbReference>
<name>A0ABT8J3G2_9MICO</name>